<name>A0A081RWQ3_PHOTE</name>
<proteinExistence type="predicted"/>
<dbReference type="EMBL" id="JGVH01000036">
    <property type="protein sequence ID" value="KER03106.1"/>
    <property type="molecule type" value="Genomic_DNA"/>
</dbReference>
<reference evidence="1 2" key="1">
    <citation type="submission" date="2014-03" db="EMBL/GenBank/DDBJ databases">
        <title>Draft Genome of Photorhabdus temperata Meg1.</title>
        <authorList>
            <person name="Hurst S.G.IV."/>
            <person name="Morris K."/>
            <person name="Thomas K."/>
            <person name="Tisa L.S."/>
        </authorList>
    </citation>
    <scope>NUCLEOTIDE SEQUENCE [LARGE SCALE GENOMIC DNA]</scope>
    <source>
        <strain evidence="1 2">Meg1</strain>
    </source>
</reference>
<gene>
    <name evidence="1" type="ORF">MEG1DRAFT_02242</name>
</gene>
<evidence type="ECO:0000313" key="2">
    <source>
        <dbReference type="Proteomes" id="UP000028002"/>
    </source>
</evidence>
<dbReference type="Proteomes" id="UP000028002">
    <property type="component" value="Unassembled WGS sequence"/>
</dbReference>
<evidence type="ECO:0000313" key="1">
    <source>
        <dbReference type="EMBL" id="KER03106.1"/>
    </source>
</evidence>
<dbReference type="AlphaFoldDB" id="A0A081RWQ3"/>
<protein>
    <submittedName>
        <fullName evidence="1">Uncharacterized protein</fullName>
    </submittedName>
</protein>
<accession>A0A081RWQ3</accession>
<organism evidence="1 2">
    <name type="scientific">Photorhabdus temperata subsp. temperata Meg1</name>
    <dbReference type="NCBI Taxonomy" id="1393735"/>
    <lineage>
        <taxon>Bacteria</taxon>
        <taxon>Pseudomonadati</taxon>
        <taxon>Pseudomonadota</taxon>
        <taxon>Gammaproteobacteria</taxon>
        <taxon>Enterobacterales</taxon>
        <taxon>Morganellaceae</taxon>
        <taxon>Photorhabdus</taxon>
    </lineage>
</organism>
<dbReference type="RefSeq" id="WP_021324692.1">
    <property type="nucleotide sequence ID" value="NZ_CAWLUD010000036.1"/>
</dbReference>
<dbReference type="PATRIC" id="fig|1393735.3.peg.2296"/>
<sequence>MTSLVILCHSEERYLEVCDWGQPFVPVLIRKAWARKMVVEWCQRTAILFAEDAPMATPTNFNINLNEPCEWHNTEKLTVAYLSCDQSALVLAKGFQSLRSASMRSFASWEEMAKWRNNHLVTHDHLVVVSIDKKASMRDLSLFNDLTGFIVASSLELGTFILAKTVAYSCMQEGEDICFAPVHNGTEMRQAAGLKILPADSEELTNWSDFICGTETIVSVIGHASEDYIRLSSNELICGRITVQSPSVCGKRLPTCMVNNDCFLPDLKRLTANVIPGRVFFANACLTLKVGEDGIFDGDDSYTISQRFLEGNAAVYVASPFLKDGRIEENLVFHGLMGAGMTVGQTVRELNRVLPAWGLEVGKVMILGDPSLKTSSKNAPESITGYKKGLVFGIRDQASNLSDELCYLNGAPKRASVAGFIRSSSIPGSPCAILDCNVNHLNFSELTIAKREQSPEQVLSSIREVLDEYDRVALLGIRISEGRQLLTDLRNTYPNLVRRASSSRCGGGLDGALVRALERVEKTASLVDRGIVAKLQRETNKSEYHFVEGYRDAYRVIRTDPLVEGCPHCRSDAIRYQFSSLDDATVQRWMVSCVICGTVQDGVPNFIEGRIIQLENTLNPRILHGKMLLHNTCFEETTVAVGGAVTHGRRHDASVLVPNEQVSISSGGDALINIEIRVPSPADRHCMYLRMYFVSLGRVGFCGREFFV</sequence>
<comment type="caution">
    <text evidence="1">The sequence shown here is derived from an EMBL/GenBank/DDBJ whole genome shotgun (WGS) entry which is preliminary data.</text>
</comment>